<dbReference type="Pfam" id="PF06406">
    <property type="entry name" value="StbA_N"/>
    <property type="match status" value="1"/>
</dbReference>
<evidence type="ECO:0000313" key="4">
    <source>
        <dbReference type="Proteomes" id="UP000255153"/>
    </source>
</evidence>
<dbReference type="SUPFAM" id="SSF53067">
    <property type="entry name" value="Actin-like ATPase domain"/>
    <property type="match status" value="1"/>
</dbReference>
<dbReference type="InterPro" id="IPR009440">
    <property type="entry name" value="ParM/StbA_N"/>
</dbReference>
<feature type="domain" description="Plasmid segregation protein ParM C-terminal" evidence="2">
    <location>
        <begin position="38"/>
        <end position="193"/>
    </location>
</feature>
<evidence type="ECO:0000259" key="1">
    <source>
        <dbReference type="Pfam" id="PF06406"/>
    </source>
</evidence>
<dbReference type="Proteomes" id="UP000255153">
    <property type="component" value="Unassembled WGS sequence"/>
</dbReference>
<protein>
    <submittedName>
        <fullName evidence="3">Plasmid stability protein</fullName>
    </submittedName>
</protein>
<dbReference type="InterPro" id="IPR043129">
    <property type="entry name" value="ATPase_NBD"/>
</dbReference>
<dbReference type="Gene3D" id="3.30.420.40">
    <property type="match status" value="2"/>
</dbReference>
<dbReference type="AlphaFoldDB" id="A0AB38GSB8"/>
<name>A0AB38GSB8_ECOLX</name>
<proteinExistence type="predicted"/>
<dbReference type="Pfam" id="PF21523">
    <property type="entry name" value="ParM_N"/>
    <property type="match status" value="1"/>
</dbReference>
<dbReference type="InterPro" id="IPR048345">
    <property type="entry name" value="ParM_C"/>
</dbReference>
<feature type="domain" description="Plasmid segregation protein ParM/StbA N-terminal" evidence="1">
    <location>
        <begin position="1"/>
        <end position="30"/>
    </location>
</feature>
<gene>
    <name evidence="3" type="primary">stbA_2</name>
    <name evidence="3" type="ORF">NCTC8603_00002</name>
</gene>
<reference evidence="3 4" key="1">
    <citation type="submission" date="2018-06" db="EMBL/GenBank/DDBJ databases">
        <authorList>
            <consortium name="Pathogen Informatics"/>
            <person name="Doyle S."/>
        </authorList>
    </citation>
    <scope>NUCLEOTIDE SEQUENCE [LARGE SCALE GENOMIC DNA]</scope>
    <source>
        <strain evidence="3 4">NCTC8603</strain>
    </source>
</reference>
<sequence>MRPIRLNKGDVFTIEHVDVMPESLPAVFSRLVVDKVGQFEKSLVVDIGGTTLDVGVIVGQFDSVSAIHGNSGIGVSSVTKAAMSALRMASSDTSFLVADELIKRRNDPDFVRQVINDETKTDLVLNTIEGAIASLGEQVVNELGDFHHVNRVYVVGGGAPLIYDSIKTAWHHLGQKVVMMESPQTALVEAIAAFKEE</sequence>
<dbReference type="EMBL" id="UGEE01000001">
    <property type="protein sequence ID" value="STK51065.1"/>
    <property type="molecule type" value="Genomic_DNA"/>
</dbReference>
<accession>A0AB38GSB8</accession>
<evidence type="ECO:0000259" key="2">
    <source>
        <dbReference type="Pfam" id="PF21523"/>
    </source>
</evidence>
<comment type="caution">
    <text evidence="3">The sequence shown here is derived from an EMBL/GenBank/DDBJ whole genome shotgun (WGS) entry which is preliminary data.</text>
</comment>
<organism evidence="3 4">
    <name type="scientific">Escherichia coli</name>
    <dbReference type="NCBI Taxonomy" id="562"/>
    <lineage>
        <taxon>Bacteria</taxon>
        <taxon>Pseudomonadati</taxon>
        <taxon>Pseudomonadota</taxon>
        <taxon>Gammaproteobacteria</taxon>
        <taxon>Enterobacterales</taxon>
        <taxon>Enterobacteriaceae</taxon>
        <taxon>Escherichia</taxon>
    </lineage>
</organism>
<evidence type="ECO:0000313" key="3">
    <source>
        <dbReference type="EMBL" id="STK51065.1"/>
    </source>
</evidence>